<dbReference type="Proteomes" id="UP000242469">
    <property type="component" value="Unassembled WGS sequence"/>
</dbReference>
<reference evidence="3" key="1">
    <citation type="submission" date="2016-10" db="EMBL/GenBank/DDBJ databases">
        <authorList>
            <person name="Varghese N."/>
            <person name="Submissions S."/>
        </authorList>
    </citation>
    <scope>NUCLEOTIDE SEQUENCE [LARGE SCALE GENOMIC DNA]</scope>
    <source>
        <strain evidence="3">DSM 11526</strain>
    </source>
</reference>
<evidence type="ECO:0000313" key="3">
    <source>
        <dbReference type="Proteomes" id="UP000242469"/>
    </source>
</evidence>
<keyword evidence="1" id="KW-0472">Membrane</keyword>
<feature type="transmembrane region" description="Helical" evidence="1">
    <location>
        <begin position="20"/>
        <end position="39"/>
    </location>
</feature>
<protein>
    <submittedName>
        <fullName evidence="2">Uncharacterized protein</fullName>
    </submittedName>
</protein>
<evidence type="ECO:0000313" key="2">
    <source>
        <dbReference type="EMBL" id="SEB16185.1"/>
    </source>
</evidence>
<keyword evidence="1" id="KW-1133">Transmembrane helix</keyword>
<keyword evidence="1" id="KW-0812">Transmembrane</keyword>
<accession>A0A1H4H302</accession>
<dbReference type="EMBL" id="FNRJ01000026">
    <property type="protein sequence ID" value="SEB16185.1"/>
    <property type="molecule type" value="Genomic_DNA"/>
</dbReference>
<sequence length="84" mass="9289">MLIPLVAELYSPETGLGFDVLLYWPFDFAYVLLVGFVFLGSNQLLRESKSAVNAMVIGGAFWLGWFAVSFLAVGQLHLSLGYKL</sequence>
<feature type="transmembrane region" description="Helical" evidence="1">
    <location>
        <begin position="51"/>
        <end position="74"/>
    </location>
</feature>
<organism evidence="2 3">
    <name type="scientific">Marinobacterium iners DSM 11526</name>
    <dbReference type="NCBI Taxonomy" id="1122198"/>
    <lineage>
        <taxon>Bacteria</taxon>
        <taxon>Pseudomonadati</taxon>
        <taxon>Pseudomonadota</taxon>
        <taxon>Gammaproteobacteria</taxon>
        <taxon>Oceanospirillales</taxon>
        <taxon>Oceanospirillaceae</taxon>
        <taxon>Marinobacterium</taxon>
    </lineage>
</organism>
<name>A0A1H4H302_9GAMM</name>
<proteinExistence type="predicted"/>
<gene>
    <name evidence="2" type="ORF">SAMN02745729_12630</name>
</gene>
<keyword evidence="3" id="KW-1185">Reference proteome</keyword>
<dbReference type="AlphaFoldDB" id="A0A1H4H302"/>
<evidence type="ECO:0000256" key="1">
    <source>
        <dbReference type="SAM" id="Phobius"/>
    </source>
</evidence>